<dbReference type="SUPFAM" id="SSF54814">
    <property type="entry name" value="Prokaryotic type KH domain (KH-domain type II)"/>
    <property type="match status" value="1"/>
</dbReference>
<dbReference type="Pfam" id="PF13083">
    <property type="entry name" value="KH_KhpA-B"/>
    <property type="match status" value="1"/>
</dbReference>
<protein>
    <recommendedName>
        <fullName evidence="3">RNA-binding protein KhpA</fullName>
    </recommendedName>
    <alternativeName>
        <fullName evidence="3">KH-domain protein A</fullName>
    </alternativeName>
</protein>
<dbReference type="GO" id="GO:0071555">
    <property type="term" value="P:cell wall organization"/>
    <property type="evidence" value="ECO:0007669"/>
    <property type="project" value="UniProtKB-KW"/>
</dbReference>
<dbReference type="AlphaFoldDB" id="A0AB39VKK5"/>
<dbReference type="KEGG" id="lrug:AB8B22_05075"/>
<dbReference type="GO" id="GO:0009252">
    <property type="term" value="P:peptidoglycan biosynthetic process"/>
    <property type="evidence" value="ECO:0007669"/>
    <property type="project" value="UniProtKB-UniRule"/>
</dbReference>
<evidence type="ECO:0000256" key="1">
    <source>
        <dbReference type="ARBA" id="ARBA00022490"/>
    </source>
</evidence>
<evidence type="ECO:0000313" key="4">
    <source>
        <dbReference type="EMBL" id="XDU67785.1"/>
    </source>
</evidence>
<keyword evidence="2 3" id="KW-0694">RNA-binding</keyword>
<comment type="subunit">
    <text evidence="3">Forms a complex with KhpB.</text>
</comment>
<evidence type="ECO:0000256" key="3">
    <source>
        <dbReference type="HAMAP-Rule" id="MF_00088"/>
    </source>
</evidence>
<accession>A0AB39VKK5</accession>
<sequence>MSKYFETINFWIENLLDSTENYMIESSEKGRHIDVTINVIKEDMGKVIGKNGRIITALRVLISSIAKKDKRSVKIEIKEM</sequence>
<comment type="subcellular location">
    <subcellularLocation>
        <location evidence="3">Cytoplasm</location>
    </subcellularLocation>
</comment>
<dbReference type="EMBL" id="CP165644">
    <property type="protein sequence ID" value="XDU67785.1"/>
    <property type="molecule type" value="Genomic_DNA"/>
</dbReference>
<dbReference type="PROSITE" id="PS50084">
    <property type="entry name" value="KH_TYPE_1"/>
    <property type="match status" value="1"/>
</dbReference>
<dbReference type="GO" id="GO:0008360">
    <property type="term" value="P:regulation of cell shape"/>
    <property type="evidence" value="ECO:0007669"/>
    <property type="project" value="UniProtKB-KW"/>
</dbReference>
<comment type="function">
    <text evidence="3">A probable RNA chaperone. Forms a complex with KhpB which binds to cellular RNA and controls its expression. Plays a role in peptidoglycan (PG) homeostasis and cell length regulation.</text>
</comment>
<dbReference type="InterPro" id="IPR009019">
    <property type="entry name" value="KH_sf_prok-type"/>
</dbReference>
<dbReference type="HAMAP" id="MF_00088">
    <property type="entry name" value="KhpA"/>
    <property type="match status" value="1"/>
</dbReference>
<dbReference type="PANTHER" id="PTHR34654:SF1">
    <property type="entry name" value="RNA-BINDING PROTEIN KHPA"/>
    <property type="match status" value="1"/>
</dbReference>
<reference evidence="4" key="1">
    <citation type="submission" date="2024-07" db="EMBL/GenBank/DDBJ databases">
        <authorList>
            <person name="Li X.-J."/>
            <person name="Wang X."/>
        </authorList>
    </citation>
    <scope>NUCLEOTIDE SEQUENCE</scope>
    <source>
        <strain evidence="4">HSP-334</strain>
    </source>
</reference>
<dbReference type="GO" id="GO:0003723">
    <property type="term" value="F:RNA binding"/>
    <property type="evidence" value="ECO:0007669"/>
    <property type="project" value="UniProtKB-UniRule"/>
</dbReference>
<dbReference type="CDD" id="cd22533">
    <property type="entry name" value="KH-II_YlqC-like"/>
    <property type="match status" value="1"/>
</dbReference>
<keyword evidence="3" id="KW-0961">Cell wall biogenesis/degradation</keyword>
<keyword evidence="1 3" id="KW-0963">Cytoplasm</keyword>
<dbReference type="PANTHER" id="PTHR34654">
    <property type="entry name" value="UPF0109 PROTEIN SCO5592"/>
    <property type="match status" value="1"/>
</dbReference>
<dbReference type="InterPro" id="IPR015946">
    <property type="entry name" value="KH_dom-like_a/b"/>
</dbReference>
<dbReference type="InterPro" id="IPR020627">
    <property type="entry name" value="KhpA"/>
</dbReference>
<proteinExistence type="inferred from homology"/>
<gene>
    <name evidence="3" type="primary">khpA</name>
    <name evidence="4" type="ORF">AB8B22_05075</name>
</gene>
<dbReference type="GO" id="GO:0005737">
    <property type="term" value="C:cytoplasm"/>
    <property type="evidence" value="ECO:0007669"/>
    <property type="project" value="UniProtKB-SubCell"/>
</dbReference>
<keyword evidence="3" id="KW-0143">Chaperone</keyword>
<dbReference type="Gene3D" id="3.30.300.20">
    <property type="match status" value="1"/>
</dbReference>
<evidence type="ECO:0000256" key="2">
    <source>
        <dbReference type="ARBA" id="ARBA00022884"/>
    </source>
</evidence>
<comment type="similarity">
    <text evidence="3">Belongs to the KhpA RNA-binding protein family.</text>
</comment>
<keyword evidence="3" id="KW-0133">Cell shape</keyword>
<dbReference type="RefSeq" id="WP_094080430.1">
    <property type="nucleotide sequence ID" value="NZ_CP165644.1"/>
</dbReference>
<name>A0AB39VKK5_9FUSO</name>
<organism evidence="4">
    <name type="scientific">Leptotrichia rugosa</name>
    <dbReference type="NCBI Taxonomy" id="3239302"/>
    <lineage>
        <taxon>Bacteria</taxon>
        <taxon>Fusobacteriati</taxon>
        <taxon>Fusobacteriota</taxon>
        <taxon>Fusobacteriia</taxon>
        <taxon>Fusobacteriales</taxon>
        <taxon>Leptotrichiaceae</taxon>
        <taxon>Leptotrichia</taxon>
    </lineage>
</organism>